<accession>A0ABV6GIL2</accession>
<evidence type="ECO:0000313" key="3">
    <source>
        <dbReference type="Proteomes" id="UP001589854"/>
    </source>
</evidence>
<feature type="compositionally biased region" description="Basic and acidic residues" evidence="1">
    <location>
        <begin position="8"/>
        <end position="23"/>
    </location>
</feature>
<name>A0ABV6GIL2_9BACI</name>
<reference evidence="2 3" key="1">
    <citation type="submission" date="2024-09" db="EMBL/GenBank/DDBJ databases">
        <authorList>
            <person name="Sun Q."/>
            <person name="Mori K."/>
        </authorList>
    </citation>
    <scope>NUCLEOTIDE SEQUENCE [LARGE SCALE GENOMIC DNA]</scope>
    <source>
        <strain evidence="2 3">CCM 7228</strain>
    </source>
</reference>
<dbReference type="RefSeq" id="WP_378936901.1">
    <property type="nucleotide sequence ID" value="NZ_JBHLVO010000021.1"/>
</dbReference>
<sequence length="59" mass="6968">MTKKHVKSKDIQNHKKPTHKDLLQEEFGSETGDVNSSKIYDLLSKDNEKKEKKENKRKK</sequence>
<organism evidence="2 3">
    <name type="scientific">Metabacillus herbersteinensis</name>
    <dbReference type="NCBI Taxonomy" id="283816"/>
    <lineage>
        <taxon>Bacteria</taxon>
        <taxon>Bacillati</taxon>
        <taxon>Bacillota</taxon>
        <taxon>Bacilli</taxon>
        <taxon>Bacillales</taxon>
        <taxon>Bacillaceae</taxon>
        <taxon>Metabacillus</taxon>
    </lineage>
</organism>
<evidence type="ECO:0000313" key="2">
    <source>
        <dbReference type="EMBL" id="MFC0273525.1"/>
    </source>
</evidence>
<gene>
    <name evidence="2" type="ORF">ACFFIX_19215</name>
</gene>
<proteinExistence type="predicted"/>
<feature type="region of interest" description="Disordered" evidence="1">
    <location>
        <begin position="1"/>
        <end position="34"/>
    </location>
</feature>
<comment type="caution">
    <text evidence="2">The sequence shown here is derived from an EMBL/GenBank/DDBJ whole genome shotgun (WGS) entry which is preliminary data.</text>
</comment>
<dbReference type="EMBL" id="JBHLVO010000021">
    <property type="protein sequence ID" value="MFC0273525.1"/>
    <property type="molecule type" value="Genomic_DNA"/>
</dbReference>
<evidence type="ECO:0000256" key="1">
    <source>
        <dbReference type="SAM" id="MobiDB-lite"/>
    </source>
</evidence>
<keyword evidence="3" id="KW-1185">Reference proteome</keyword>
<dbReference type="Proteomes" id="UP001589854">
    <property type="component" value="Unassembled WGS sequence"/>
</dbReference>
<evidence type="ECO:0008006" key="4">
    <source>
        <dbReference type="Google" id="ProtNLM"/>
    </source>
</evidence>
<protein>
    <recommendedName>
        <fullName evidence="4">YkzE</fullName>
    </recommendedName>
</protein>